<evidence type="ECO:0000256" key="2">
    <source>
        <dbReference type="ARBA" id="ARBA00007783"/>
    </source>
</evidence>
<comment type="subcellular location">
    <subcellularLocation>
        <location evidence="1">Cell membrane</location>
        <topology evidence="1">Multi-pass membrane protein</topology>
    </subcellularLocation>
</comment>
<dbReference type="EMBL" id="BPUX01000003">
    <property type="protein sequence ID" value="GJH42362.1"/>
    <property type="molecule type" value="Genomic_DNA"/>
</dbReference>
<dbReference type="AlphaFoldDB" id="A0A379EVZ6"/>
<evidence type="ECO:0000256" key="5">
    <source>
        <dbReference type="ARBA" id="ARBA00022692"/>
    </source>
</evidence>
<feature type="transmembrane region" description="Helical" evidence="8">
    <location>
        <begin position="284"/>
        <end position="301"/>
    </location>
</feature>
<comment type="similarity">
    <text evidence="2">Belongs to the ABC-2 integral membrane protein family.</text>
</comment>
<organism evidence="11 12">
    <name type="scientific">Pasteurella canis</name>
    <dbReference type="NCBI Taxonomy" id="753"/>
    <lineage>
        <taxon>Bacteria</taxon>
        <taxon>Pseudomonadati</taxon>
        <taxon>Pseudomonadota</taxon>
        <taxon>Gammaproteobacteria</taxon>
        <taxon>Pasteurellales</taxon>
        <taxon>Pasteurellaceae</taxon>
        <taxon>Pasteurella</taxon>
    </lineage>
</organism>
<keyword evidence="5 8" id="KW-0812">Transmembrane</keyword>
<evidence type="ECO:0000256" key="4">
    <source>
        <dbReference type="ARBA" id="ARBA00022475"/>
    </source>
</evidence>
<feature type="transmembrane region" description="Helical" evidence="8">
    <location>
        <begin position="23"/>
        <end position="41"/>
    </location>
</feature>
<feature type="transmembrane region" description="Helical" evidence="8">
    <location>
        <begin position="256"/>
        <end position="278"/>
    </location>
</feature>
<evidence type="ECO:0000256" key="3">
    <source>
        <dbReference type="ARBA" id="ARBA00022448"/>
    </source>
</evidence>
<evidence type="ECO:0000256" key="6">
    <source>
        <dbReference type="ARBA" id="ARBA00022989"/>
    </source>
</evidence>
<evidence type="ECO:0000313" key="13">
    <source>
        <dbReference type="Proteomes" id="UP001052140"/>
    </source>
</evidence>
<keyword evidence="7 8" id="KW-0472">Membrane</keyword>
<dbReference type="EMBL" id="UGTV01000015">
    <property type="protein sequence ID" value="SUC10383.1"/>
    <property type="molecule type" value="Genomic_DNA"/>
</dbReference>
<dbReference type="InterPro" id="IPR047817">
    <property type="entry name" value="ABC2_TM_bact-type"/>
</dbReference>
<feature type="transmembrane region" description="Helical" evidence="8">
    <location>
        <begin position="220"/>
        <end position="244"/>
    </location>
</feature>
<dbReference type="GO" id="GO:0140359">
    <property type="term" value="F:ABC-type transporter activity"/>
    <property type="evidence" value="ECO:0007669"/>
    <property type="project" value="InterPro"/>
</dbReference>
<dbReference type="Proteomes" id="UP000254704">
    <property type="component" value="Unassembled WGS sequence"/>
</dbReference>
<dbReference type="GeneID" id="69687233"/>
<sequence>MQQWIKNVYFLCGKEIRSFFSDFTLLILVIMMFTVTIYSIAKGITTEVKNASVAILNEDRSALSFHIQDAMLPPQFNKVVEIKPQQIDTAMDNGEYIFVLTIPANFTADLLANKQPELQLLVDATAMSQAAVGASYLQQIIRQQIVEYLNKTPIDYDLITPKINVLFNSNLKTEWYMPVTQITGNSTLLTLILVGAAVIREREHGTIEHLLVMPVSASEIVISKILANGLIILIAAFLSLYFVVHKFIDVPINGSIGLFIATEAVFLSSMAGLGIYLATHAPTMPQFSLLCLPVYIVLYLLSGSLSPLENMPLLVQYIMQLSPLTQFIAIGQDVLFRGAGMNVIWPRVLIITLMGALFILIAILRFRIMLARQN</sequence>
<reference evidence="10" key="2">
    <citation type="submission" date="2024-05" db="EMBL/GenBank/DDBJ databases">
        <title>Determining zoonotic pasteurella genome.</title>
        <authorList>
            <person name="Maeda T."/>
            <person name="Takahashi T."/>
            <person name="Yoshida H."/>
        </authorList>
    </citation>
    <scope>NUCLEOTIDE SEQUENCE</scope>
    <source>
        <strain evidence="10">PA42</strain>
    </source>
</reference>
<keyword evidence="4" id="KW-1003">Cell membrane</keyword>
<keyword evidence="6 8" id="KW-1133">Transmembrane helix</keyword>
<name>A0A379EVZ6_9PAST</name>
<gene>
    <name evidence="11" type="primary">yhhJ</name>
    <name evidence="11" type="ORF">NCTC11621_01435</name>
    <name evidence="10" type="ORF">PA42_05360</name>
</gene>
<evidence type="ECO:0000313" key="10">
    <source>
        <dbReference type="EMBL" id="GJH42362.1"/>
    </source>
</evidence>
<feature type="domain" description="ABC transmembrane type-2" evidence="9">
    <location>
        <begin position="143"/>
        <end position="369"/>
    </location>
</feature>
<evidence type="ECO:0000256" key="8">
    <source>
        <dbReference type="SAM" id="Phobius"/>
    </source>
</evidence>
<keyword evidence="3" id="KW-0813">Transport</keyword>
<evidence type="ECO:0000313" key="11">
    <source>
        <dbReference type="EMBL" id="SUC10383.1"/>
    </source>
</evidence>
<feature type="transmembrane region" description="Helical" evidence="8">
    <location>
        <begin position="182"/>
        <end position="200"/>
    </location>
</feature>
<feature type="transmembrane region" description="Helical" evidence="8">
    <location>
        <begin position="344"/>
        <end position="364"/>
    </location>
</feature>
<dbReference type="GO" id="GO:0005886">
    <property type="term" value="C:plasma membrane"/>
    <property type="evidence" value="ECO:0007669"/>
    <property type="project" value="UniProtKB-SubCell"/>
</dbReference>
<dbReference type="InterPro" id="IPR013525">
    <property type="entry name" value="ABC2_TM"/>
</dbReference>
<dbReference type="PROSITE" id="PS51012">
    <property type="entry name" value="ABC_TM2"/>
    <property type="match status" value="1"/>
</dbReference>
<dbReference type="Pfam" id="PF12698">
    <property type="entry name" value="ABC2_membrane_3"/>
    <property type="match status" value="1"/>
</dbReference>
<evidence type="ECO:0000313" key="12">
    <source>
        <dbReference type="Proteomes" id="UP000254704"/>
    </source>
</evidence>
<proteinExistence type="inferred from homology"/>
<keyword evidence="13" id="KW-1185">Reference proteome</keyword>
<dbReference type="InterPro" id="IPR051449">
    <property type="entry name" value="ABC-2_transporter_component"/>
</dbReference>
<evidence type="ECO:0000256" key="7">
    <source>
        <dbReference type="ARBA" id="ARBA00023136"/>
    </source>
</evidence>
<dbReference type="PANTHER" id="PTHR30294">
    <property type="entry name" value="MEMBRANE COMPONENT OF ABC TRANSPORTER YHHJ-RELATED"/>
    <property type="match status" value="1"/>
</dbReference>
<dbReference type="PANTHER" id="PTHR30294:SF47">
    <property type="entry name" value="INNER MEMBRANE TRANSPORT PERMEASE YHHJ"/>
    <property type="match status" value="1"/>
</dbReference>
<evidence type="ECO:0000256" key="1">
    <source>
        <dbReference type="ARBA" id="ARBA00004651"/>
    </source>
</evidence>
<dbReference type="Gene3D" id="3.40.1710.10">
    <property type="entry name" value="abc type-2 transporter like domain"/>
    <property type="match status" value="1"/>
</dbReference>
<reference evidence="11 12" key="1">
    <citation type="submission" date="2018-06" db="EMBL/GenBank/DDBJ databases">
        <authorList>
            <consortium name="Pathogen Informatics"/>
            <person name="Doyle S."/>
        </authorList>
    </citation>
    <scope>NUCLEOTIDE SEQUENCE [LARGE SCALE GENOMIC DNA]</scope>
    <source>
        <strain evidence="11 12">NCTC11621</strain>
    </source>
</reference>
<dbReference type="Proteomes" id="UP001052140">
    <property type="component" value="Unassembled WGS sequence"/>
</dbReference>
<protein>
    <submittedName>
        <fullName evidence="10">ABC transporter permease</fullName>
    </submittedName>
    <submittedName>
        <fullName evidence="11">Inner membrane transport permease YhhJ</fullName>
    </submittedName>
</protein>
<dbReference type="RefSeq" id="WP_115323086.1">
    <property type="nucleotide sequence ID" value="NZ_BPUX01000003.1"/>
</dbReference>
<evidence type="ECO:0000259" key="9">
    <source>
        <dbReference type="PROSITE" id="PS51012"/>
    </source>
</evidence>
<accession>A0A379EVZ6</accession>